<gene>
    <name evidence="1" type="ORF">Tco_0974926</name>
</gene>
<sequence>MKIAERTYYFDMQSVYGEDLGCRMVEPGKNRVLGHGKKSRAKQILELYEGRFEDLDVKIASNDEEPVRVILVPVLASASFSAKL</sequence>
<accession>A0ABQ5ECX3</accession>
<name>A0ABQ5ECX3_9ASTR</name>
<comment type="caution">
    <text evidence="1">The sequence shown here is derived from an EMBL/GenBank/DDBJ whole genome shotgun (WGS) entry which is preliminary data.</text>
</comment>
<organism evidence="1 2">
    <name type="scientific">Tanacetum coccineum</name>
    <dbReference type="NCBI Taxonomy" id="301880"/>
    <lineage>
        <taxon>Eukaryota</taxon>
        <taxon>Viridiplantae</taxon>
        <taxon>Streptophyta</taxon>
        <taxon>Embryophyta</taxon>
        <taxon>Tracheophyta</taxon>
        <taxon>Spermatophyta</taxon>
        <taxon>Magnoliopsida</taxon>
        <taxon>eudicotyledons</taxon>
        <taxon>Gunneridae</taxon>
        <taxon>Pentapetalae</taxon>
        <taxon>asterids</taxon>
        <taxon>campanulids</taxon>
        <taxon>Asterales</taxon>
        <taxon>Asteraceae</taxon>
        <taxon>Asteroideae</taxon>
        <taxon>Anthemideae</taxon>
        <taxon>Anthemidinae</taxon>
        <taxon>Tanacetum</taxon>
    </lineage>
</organism>
<evidence type="ECO:0000313" key="1">
    <source>
        <dbReference type="EMBL" id="GJT48769.1"/>
    </source>
</evidence>
<reference evidence="1" key="1">
    <citation type="journal article" date="2022" name="Int. J. Mol. Sci.">
        <title>Draft Genome of Tanacetum Coccineum: Genomic Comparison of Closely Related Tanacetum-Family Plants.</title>
        <authorList>
            <person name="Yamashiro T."/>
            <person name="Shiraishi A."/>
            <person name="Nakayama K."/>
            <person name="Satake H."/>
        </authorList>
    </citation>
    <scope>NUCLEOTIDE SEQUENCE</scope>
</reference>
<dbReference type="EMBL" id="BQNB010016181">
    <property type="protein sequence ID" value="GJT48769.1"/>
    <property type="molecule type" value="Genomic_DNA"/>
</dbReference>
<reference evidence="1" key="2">
    <citation type="submission" date="2022-01" db="EMBL/GenBank/DDBJ databases">
        <authorList>
            <person name="Yamashiro T."/>
            <person name="Shiraishi A."/>
            <person name="Satake H."/>
            <person name="Nakayama K."/>
        </authorList>
    </citation>
    <scope>NUCLEOTIDE SEQUENCE</scope>
</reference>
<dbReference type="Proteomes" id="UP001151760">
    <property type="component" value="Unassembled WGS sequence"/>
</dbReference>
<proteinExistence type="predicted"/>
<protein>
    <submittedName>
        <fullName evidence="1">Uncharacterized protein</fullName>
    </submittedName>
</protein>
<evidence type="ECO:0000313" key="2">
    <source>
        <dbReference type="Proteomes" id="UP001151760"/>
    </source>
</evidence>
<keyword evidence="2" id="KW-1185">Reference proteome</keyword>